<proteinExistence type="predicted"/>
<organism evidence="2 3">
    <name type="scientific">Microbacterium awajiense</name>
    <dbReference type="NCBI Taxonomy" id="415214"/>
    <lineage>
        <taxon>Bacteria</taxon>
        <taxon>Bacillati</taxon>
        <taxon>Actinomycetota</taxon>
        <taxon>Actinomycetes</taxon>
        <taxon>Micrococcales</taxon>
        <taxon>Microbacteriaceae</taxon>
        <taxon>Microbacterium</taxon>
    </lineage>
</organism>
<reference evidence="3" key="1">
    <citation type="journal article" date="2019" name="Int. J. Syst. Evol. Microbiol.">
        <title>The Global Catalogue of Microorganisms (GCM) 10K type strain sequencing project: providing services to taxonomists for standard genome sequencing and annotation.</title>
        <authorList>
            <consortium name="The Broad Institute Genomics Platform"/>
            <consortium name="The Broad Institute Genome Sequencing Center for Infectious Disease"/>
            <person name="Wu L."/>
            <person name="Ma J."/>
        </authorList>
    </citation>
    <scope>NUCLEOTIDE SEQUENCE [LARGE SCALE GENOMIC DNA]</scope>
    <source>
        <strain evidence="3">JCM 16544</strain>
    </source>
</reference>
<keyword evidence="1" id="KW-0472">Membrane</keyword>
<dbReference type="RefSeq" id="WP_344736887.1">
    <property type="nucleotide sequence ID" value="NZ_BAAAYU010000001.1"/>
</dbReference>
<keyword evidence="1" id="KW-0812">Transmembrane</keyword>
<keyword evidence="3" id="KW-1185">Reference proteome</keyword>
<protein>
    <recommendedName>
        <fullName evidence="4">DUF4190 domain-containing protein</fullName>
    </recommendedName>
</protein>
<name>A0ABP7ADK8_9MICO</name>
<evidence type="ECO:0000256" key="1">
    <source>
        <dbReference type="SAM" id="Phobius"/>
    </source>
</evidence>
<feature type="transmembrane region" description="Helical" evidence="1">
    <location>
        <begin position="6"/>
        <end position="32"/>
    </location>
</feature>
<sequence>MRNVPFYIALAATIGPLFLAGTLFVPPALLLLGVQQQVVHKERGVAPGMWIAGLAAVITAIFIYGGHADAVAKCDSIAARPTFEYLDELFGTDSRADQRMDMIEAGCNSLPFYEMPDY</sequence>
<gene>
    <name evidence="2" type="ORF">GCM10022200_10850</name>
</gene>
<dbReference type="Proteomes" id="UP001501697">
    <property type="component" value="Unassembled WGS sequence"/>
</dbReference>
<evidence type="ECO:0000313" key="2">
    <source>
        <dbReference type="EMBL" id="GAA3629949.1"/>
    </source>
</evidence>
<feature type="transmembrane region" description="Helical" evidence="1">
    <location>
        <begin position="44"/>
        <end position="65"/>
    </location>
</feature>
<evidence type="ECO:0008006" key="4">
    <source>
        <dbReference type="Google" id="ProtNLM"/>
    </source>
</evidence>
<evidence type="ECO:0000313" key="3">
    <source>
        <dbReference type="Proteomes" id="UP001501697"/>
    </source>
</evidence>
<dbReference type="EMBL" id="BAAAYU010000001">
    <property type="protein sequence ID" value="GAA3629949.1"/>
    <property type="molecule type" value="Genomic_DNA"/>
</dbReference>
<keyword evidence="1" id="KW-1133">Transmembrane helix</keyword>
<accession>A0ABP7ADK8</accession>
<comment type="caution">
    <text evidence="2">The sequence shown here is derived from an EMBL/GenBank/DDBJ whole genome shotgun (WGS) entry which is preliminary data.</text>
</comment>